<sequence length="1471" mass="161139">MQINLSSKVSLVSLAFGLCMMSLTVQAFQNIDRDTYFPGIAQGHRSSNEYCPGSQLELNGAVKINETQGNRLHFCSSNKGAGLPNDSCDDGAGGYQACEITGYNVPSLALGTFQIEPINRNKVCNSGSKEYKAKKYNHVEIRNTCQARLSNPNKVIYITKLDLEDDAKLTLTSGDYWVQQISTSGDAHISISGDVRLFVHDNLLLNNDTKITLEQDASFTIVGFNNIQLNDNSSLEGDVYANHLLSLNNNSSILGRVTSKKLFMEGSSRINNATIPPDPTPHPVLSLRLDEDYWNGTYGEVIDSSGNGFNGTTKNSPQPKKDNPALPVDFNKLGTCGYGDFNHNQAQYIEVPHNSKLSNEDVITVSAWINPRSYPRNDLYTIVSKNGNYEFHLNARGQVNWYWELKNTNYTMNLTTRESIPKNQWSHVAIRYNAHSRDKATIFINGQEKGAIVENVSPLKHLKENTQPVQIGNDYDLSRTFDGLIDEVNVFDQALSNQQIVQLYEQRHPCPDNVLPTCYEDNFNNGNLNTNWITSASSGHFIPRIINGRLQLTQAVRAQSTASSYQYLYPALGNKIEVEFDYMAYGHSNGADGLAIVFSDANITPQAGAFGGPLGYGFKNNSEAVKPGFTGGWLGIGLDEYGNYSKEGGSRNHNSNSTSQSVVLRGSGQHYSGYNYISGNRVSPDIDNNNGNSQTHRYRITIDSRNNNTANVTVERSVQWKGDSPRFSTIIGPINVLSNQYNQAAIPENFIMSLTGSTGQLYNTHEIDNFKVCALYSKPMGQQIDHFEFNHPGQGSTCDVSDVTLRACADASCSTLFTDEVDVTLNTSNLGGDGYWLNGNNITMRNGVANLSIGKQTQGNVTLGVVSSEPSTKPFSQTLCSINGQSLSENNCSLSFKPEGLTVIVPDKQANKPVIATIKGCGSSFYGAKNLQVWSDYINPTAAHIIGSPKVSVVSNNAWKTISTTESSATAVTLNFINNEARLPLNYSDAGQLQLNVKHTLPQQQTIKGSDAFVSFPVGLSAYVSNANNSTANSTCLSENITCRVFAHAAEEFNLNVTARAWESDTDTNISNNLSTPNYAQSMLLLDHTLIAPSALSGGNLGNLLTNVYDHVASNGSINRIKESISEVGVFDITVTPPEGYLGSNAFTIKPASTGSIGRFTPAYFSMFAEQPSITDTCKTYTYMGQTFMFDDLPTLELTPLSQTGGQLQNYSIDTWWRYHNNWDLRTYVAAPSGIEVIDSDSPSILGIQAGMAKPGKIVKLYKQNKMQLQEAELRYNKPFAPHSPTLDSITLALTAEDLKDLDNICYKLNAAGNCLDYTFPATSSHRQEWGRITMEDSYGSDLTPLESRIRTESYVGGRFEQNTDTCTVLDLSNFTFDVGTNPAALPVGKGTTSASLSDTDVTNGVTSMTFSAPGNGNQGQIIPTLSLLTLPWLQQDADQNDSFESTIKALIHFGIYRGSDRIIWSREQLN</sequence>
<feature type="compositionally biased region" description="Polar residues" evidence="3">
    <location>
        <begin position="305"/>
        <end position="318"/>
    </location>
</feature>
<evidence type="ECO:0000313" key="6">
    <source>
        <dbReference type="EMBL" id="OCH21353.1"/>
    </source>
</evidence>
<dbReference type="Gene3D" id="2.60.120.200">
    <property type="match status" value="2"/>
</dbReference>
<feature type="domain" description="LamG-like jellyroll fold" evidence="5">
    <location>
        <begin position="361"/>
        <end position="498"/>
    </location>
</feature>
<dbReference type="Pfam" id="PF20419">
    <property type="entry name" value="DUF6701"/>
    <property type="match status" value="1"/>
</dbReference>
<gene>
    <name evidence="6" type="ORF">A6E04_12480</name>
</gene>
<dbReference type="SUPFAM" id="SSF49899">
    <property type="entry name" value="Concanavalin A-like lectins/glucanases"/>
    <property type="match status" value="2"/>
</dbReference>
<keyword evidence="2" id="KW-1015">Disulfide bond</keyword>
<keyword evidence="1 4" id="KW-0732">Signal</keyword>
<name>A0A1B9NZC2_ALILO</name>
<protein>
    <submittedName>
        <fullName evidence="6">MSHA biogenesis protein MshQ</fullName>
    </submittedName>
</protein>
<dbReference type="STRING" id="688.A6E04_12480"/>
<evidence type="ECO:0000313" key="7">
    <source>
        <dbReference type="Proteomes" id="UP000093523"/>
    </source>
</evidence>
<dbReference type="EMBL" id="MAJU01000009">
    <property type="protein sequence ID" value="OCH21353.1"/>
    <property type="molecule type" value="Genomic_DNA"/>
</dbReference>
<dbReference type="Proteomes" id="UP000093523">
    <property type="component" value="Unassembled WGS sequence"/>
</dbReference>
<dbReference type="InterPro" id="IPR006558">
    <property type="entry name" value="LamG-like"/>
</dbReference>
<feature type="chain" id="PRO_5008632287" evidence="4">
    <location>
        <begin position="28"/>
        <end position="1471"/>
    </location>
</feature>
<evidence type="ECO:0000259" key="5">
    <source>
        <dbReference type="SMART" id="SM00560"/>
    </source>
</evidence>
<dbReference type="Pfam" id="PF13385">
    <property type="entry name" value="Laminin_G_3"/>
    <property type="match status" value="1"/>
</dbReference>
<dbReference type="InterPro" id="IPR046524">
    <property type="entry name" value="DUF6701"/>
</dbReference>
<comment type="caution">
    <text evidence="6">The sequence shown here is derived from an EMBL/GenBank/DDBJ whole genome shotgun (WGS) entry which is preliminary data.</text>
</comment>
<reference evidence="6 7" key="1">
    <citation type="submission" date="2016-06" db="EMBL/GenBank/DDBJ databases">
        <authorList>
            <person name="Kjaerup R.B."/>
            <person name="Dalgaard T.S."/>
            <person name="Juul-Madsen H.R."/>
        </authorList>
    </citation>
    <scope>NUCLEOTIDE SEQUENCE [LARGE SCALE GENOMIC DNA]</scope>
    <source>
        <strain evidence="6 7">1S159</strain>
    </source>
</reference>
<dbReference type="PANTHER" id="PTHR47635">
    <property type="entry name" value="CUB DOMAIN-CONTAINING PROTEIN"/>
    <property type="match status" value="1"/>
</dbReference>
<evidence type="ECO:0000256" key="2">
    <source>
        <dbReference type="ARBA" id="ARBA00023157"/>
    </source>
</evidence>
<feature type="signal peptide" evidence="4">
    <location>
        <begin position="1"/>
        <end position="27"/>
    </location>
</feature>
<dbReference type="RefSeq" id="WP_065611191.1">
    <property type="nucleotide sequence ID" value="NZ_CAWMPN010000009.1"/>
</dbReference>
<proteinExistence type="predicted"/>
<accession>A0A1B9NZC2</accession>
<evidence type="ECO:0000256" key="1">
    <source>
        <dbReference type="ARBA" id="ARBA00022729"/>
    </source>
</evidence>
<evidence type="ECO:0000256" key="3">
    <source>
        <dbReference type="SAM" id="MobiDB-lite"/>
    </source>
</evidence>
<dbReference type="SMART" id="SM00560">
    <property type="entry name" value="LamGL"/>
    <property type="match status" value="1"/>
</dbReference>
<dbReference type="PANTHER" id="PTHR47635:SF2">
    <property type="entry name" value="LAMG-LIKE JELLYROLL FOLD DOMAIN-CONTAINING PROTEIN"/>
    <property type="match status" value="1"/>
</dbReference>
<feature type="region of interest" description="Disordered" evidence="3">
    <location>
        <begin position="305"/>
        <end position="325"/>
    </location>
</feature>
<organism evidence="6 7">
    <name type="scientific">Aliivibrio logei</name>
    <name type="common">Vibrio logei</name>
    <dbReference type="NCBI Taxonomy" id="688"/>
    <lineage>
        <taxon>Bacteria</taxon>
        <taxon>Pseudomonadati</taxon>
        <taxon>Pseudomonadota</taxon>
        <taxon>Gammaproteobacteria</taxon>
        <taxon>Vibrionales</taxon>
        <taxon>Vibrionaceae</taxon>
        <taxon>Aliivibrio</taxon>
    </lineage>
</organism>
<dbReference type="OrthoDB" id="9790247at2"/>
<dbReference type="InterPro" id="IPR013320">
    <property type="entry name" value="ConA-like_dom_sf"/>
</dbReference>
<evidence type="ECO:0000256" key="4">
    <source>
        <dbReference type="SAM" id="SignalP"/>
    </source>
</evidence>